<evidence type="ECO:0000313" key="8">
    <source>
        <dbReference type="Proteomes" id="UP000662873"/>
    </source>
</evidence>
<evidence type="ECO:0000256" key="5">
    <source>
        <dbReference type="ARBA" id="ARBA00023136"/>
    </source>
</evidence>
<feature type="transmembrane region" description="Helical" evidence="6">
    <location>
        <begin position="179"/>
        <end position="198"/>
    </location>
</feature>
<feature type="transmembrane region" description="Helical" evidence="6">
    <location>
        <begin position="97"/>
        <end position="117"/>
    </location>
</feature>
<evidence type="ECO:0000256" key="4">
    <source>
        <dbReference type="ARBA" id="ARBA00022989"/>
    </source>
</evidence>
<evidence type="ECO:0000256" key="6">
    <source>
        <dbReference type="SAM" id="Phobius"/>
    </source>
</evidence>
<keyword evidence="2" id="KW-1003">Cell membrane</keyword>
<dbReference type="Proteomes" id="UP000662873">
    <property type="component" value="Chromosome"/>
</dbReference>
<feature type="transmembrane region" description="Helical" evidence="6">
    <location>
        <begin position="43"/>
        <end position="66"/>
    </location>
</feature>
<feature type="transmembrane region" description="Helical" evidence="6">
    <location>
        <begin position="73"/>
        <end position="91"/>
    </location>
</feature>
<sequence>MKYRVLLLVVGSLAVLAFAVSLTGVTPLEALKGLIQGSLGSPGAISGTLKETTPLLIAGLAVFIALRGGLFNIGVEGQFLVGAIVCAAIALRIPGVLGMVVGAASGMGAGALWALPAGLIKAYKGGHEVITTIMLNSVAIFLTGYLVGGPLKAPGQENTTTAALEESSRLPHLWADPPLFASSALLLAVLLVVGFAIWQRRTSAGYELDLVGSNPSAASLAGVKSSRVVVGAMTVSGAVGGLAGAVHVLAYEGRFYAGFSSGYGFDALGVALLAAGQPLALLPSAALFGILSKGSTAIQILGVPKGISTVVLGLVIVVFAAVRYRRVTHEAD</sequence>
<accession>A0A809S6W2</accession>
<evidence type="ECO:0000313" key="7">
    <source>
        <dbReference type="EMBL" id="BBO24926.1"/>
    </source>
</evidence>
<feature type="transmembrane region" description="Helical" evidence="6">
    <location>
        <begin position="270"/>
        <end position="291"/>
    </location>
</feature>
<keyword evidence="4 6" id="KW-1133">Transmembrane helix</keyword>
<keyword evidence="3 6" id="KW-0812">Transmembrane</keyword>
<proteinExistence type="predicted"/>
<dbReference type="CDD" id="cd06580">
    <property type="entry name" value="TM_PBP1_transp_TpRbsC_like"/>
    <property type="match status" value="1"/>
</dbReference>
<keyword evidence="5 6" id="KW-0472">Membrane</keyword>
<dbReference type="EMBL" id="AP021858">
    <property type="protein sequence ID" value="BBO24926.1"/>
    <property type="molecule type" value="Genomic_DNA"/>
</dbReference>
<dbReference type="PANTHER" id="PTHR47089">
    <property type="entry name" value="ABC TRANSPORTER, PERMEASE PROTEIN"/>
    <property type="match status" value="1"/>
</dbReference>
<evidence type="ECO:0000256" key="3">
    <source>
        <dbReference type="ARBA" id="ARBA00022692"/>
    </source>
</evidence>
<organism evidence="7 8">
    <name type="scientific">Candidatus Nitrosymbiomonas proteolyticus</name>
    <dbReference type="NCBI Taxonomy" id="2608984"/>
    <lineage>
        <taxon>Bacteria</taxon>
        <taxon>Bacillati</taxon>
        <taxon>Armatimonadota</taxon>
        <taxon>Armatimonadota incertae sedis</taxon>
        <taxon>Candidatus Nitrosymbiomonas</taxon>
    </lineage>
</organism>
<protein>
    <submittedName>
        <fullName evidence="7">ABC transporter permease</fullName>
    </submittedName>
</protein>
<reference evidence="7" key="1">
    <citation type="journal article" name="DNA Res.">
        <title>The physiological potential of anammox bacteria as revealed by their core genome structure.</title>
        <authorList>
            <person name="Okubo T."/>
            <person name="Toyoda A."/>
            <person name="Fukuhara K."/>
            <person name="Uchiyama I."/>
            <person name="Harigaya Y."/>
            <person name="Kuroiwa M."/>
            <person name="Suzuki T."/>
            <person name="Murakami Y."/>
            <person name="Suwa Y."/>
            <person name="Takami H."/>
        </authorList>
    </citation>
    <scope>NUCLEOTIDE SEQUENCE</scope>
    <source>
        <strain evidence="7">317325-2</strain>
    </source>
</reference>
<dbReference type="Pfam" id="PF02653">
    <property type="entry name" value="BPD_transp_2"/>
    <property type="match status" value="1"/>
</dbReference>
<feature type="transmembrane region" description="Helical" evidence="6">
    <location>
        <begin position="228"/>
        <end position="250"/>
    </location>
</feature>
<feature type="transmembrane region" description="Helical" evidence="6">
    <location>
        <begin position="303"/>
        <end position="322"/>
    </location>
</feature>
<gene>
    <name evidence="7" type="ORF">NPRO_25210</name>
</gene>
<comment type="subcellular location">
    <subcellularLocation>
        <location evidence="1">Cell membrane</location>
        <topology evidence="1">Multi-pass membrane protein</topology>
    </subcellularLocation>
</comment>
<dbReference type="GO" id="GO:0022857">
    <property type="term" value="F:transmembrane transporter activity"/>
    <property type="evidence" value="ECO:0007669"/>
    <property type="project" value="InterPro"/>
</dbReference>
<dbReference type="InterPro" id="IPR001851">
    <property type="entry name" value="ABC_transp_permease"/>
</dbReference>
<dbReference type="GO" id="GO:0005886">
    <property type="term" value="C:plasma membrane"/>
    <property type="evidence" value="ECO:0007669"/>
    <property type="project" value="UniProtKB-SubCell"/>
</dbReference>
<dbReference type="AlphaFoldDB" id="A0A809S6W2"/>
<dbReference type="PANTHER" id="PTHR47089:SF1">
    <property type="entry name" value="GUANOSINE ABC TRANSPORTER PERMEASE PROTEIN NUPP"/>
    <property type="match status" value="1"/>
</dbReference>
<name>A0A809S6W2_9BACT</name>
<dbReference type="KEGG" id="npy:NPRO_25210"/>
<evidence type="ECO:0000256" key="2">
    <source>
        <dbReference type="ARBA" id="ARBA00022475"/>
    </source>
</evidence>
<evidence type="ECO:0000256" key="1">
    <source>
        <dbReference type="ARBA" id="ARBA00004651"/>
    </source>
</evidence>
<feature type="transmembrane region" description="Helical" evidence="6">
    <location>
        <begin position="129"/>
        <end position="148"/>
    </location>
</feature>